<name>A0A1G7Q7N0_9ACTN</name>
<evidence type="ECO:0000313" key="4">
    <source>
        <dbReference type="EMBL" id="SDF94597.1"/>
    </source>
</evidence>
<dbReference type="EMBL" id="FNAX01000012">
    <property type="protein sequence ID" value="SDF94597.1"/>
    <property type="molecule type" value="Genomic_DNA"/>
</dbReference>
<dbReference type="InterPro" id="IPR012906">
    <property type="entry name" value="PaaX-like_N"/>
</dbReference>
<evidence type="ECO:0000259" key="2">
    <source>
        <dbReference type="Pfam" id="PF08223"/>
    </source>
</evidence>
<dbReference type="GO" id="GO:0006351">
    <property type="term" value="P:DNA-templated transcription"/>
    <property type="evidence" value="ECO:0007669"/>
    <property type="project" value="InterPro"/>
</dbReference>
<sequence length="323" mass="35652">MPSEKPSLEALVLRRAEEGSVLPRQQTGASPQRLLTTLLGEYWLDVPQALPMGAVISLLAEFGVSETSARATANRLVKRGVLEAERSGRQSYLRFSENGREDARQKILSIVRFGTGSDHWDGLWTVAGFSIPEQQRHLRHRVRSYLRWLGFAPLFDGLWVSPRADPEALEPIFRAAGVGNLTVLRASEAGGISPLTAWDLDAVAEAYRAFVEAHRESAARLASGTLTLADAFAERLRVFDGWRTFPGLDSDLPGDLLPRDWPRARARETFQTLYDGLGPLAELRFRQIVAAHDEALAASATHLTCGDWTGEGSRTRQPENARG</sequence>
<dbReference type="Pfam" id="PF20803">
    <property type="entry name" value="PaaX_M"/>
    <property type="match status" value="1"/>
</dbReference>
<dbReference type="Gene3D" id="3.30.70.2650">
    <property type="match status" value="1"/>
</dbReference>
<evidence type="ECO:0000259" key="1">
    <source>
        <dbReference type="Pfam" id="PF07848"/>
    </source>
</evidence>
<accession>A0A1G7Q7N0</accession>
<dbReference type="PANTHER" id="PTHR30319:SF1">
    <property type="entry name" value="TRANSCRIPTIONAL REPRESSOR PAAX"/>
    <property type="match status" value="1"/>
</dbReference>
<dbReference type="PANTHER" id="PTHR30319">
    <property type="entry name" value="PHENYLACETIC ACID REGULATOR-RELATED TRANSCRIPTIONAL REPRESSOR"/>
    <property type="match status" value="1"/>
</dbReference>
<dbReference type="Pfam" id="PF07848">
    <property type="entry name" value="PaaX"/>
    <property type="match status" value="1"/>
</dbReference>
<dbReference type="Pfam" id="PF08223">
    <property type="entry name" value="PaaX_C"/>
    <property type="match status" value="1"/>
</dbReference>
<dbReference type="PIRSF" id="PIRSF020623">
    <property type="entry name" value="PaaX"/>
    <property type="match status" value="1"/>
</dbReference>
<dbReference type="Gene3D" id="1.10.10.10">
    <property type="entry name" value="Winged helix-like DNA-binding domain superfamily/Winged helix DNA-binding domain"/>
    <property type="match status" value="1"/>
</dbReference>
<feature type="domain" description="Transcriptional repressor PaaX-like central Cas2-like" evidence="3">
    <location>
        <begin position="118"/>
        <end position="191"/>
    </location>
</feature>
<dbReference type="InterPro" id="IPR048846">
    <property type="entry name" value="PaaX-like_central"/>
</dbReference>
<evidence type="ECO:0000259" key="3">
    <source>
        <dbReference type="Pfam" id="PF20803"/>
    </source>
</evidence>
<feature type="domain" description="Transcriptional repressor PaaX-like C-terminal" evidence="2">
    <location>
        <begin position="198"/>
        <end position="282"/>
    </location>
</feature>
<dbReference type="InterPro" id="IPR011965">
    <property type="entry name" value="PaaX_trns_reg"/>
</dbReference>
<dbReference type="InterPro" id="IPR013225">
    <property type="entry name" value="PaaX_C"/>
</dbReference>
<dbReference type="AlphaFoldDB" id="A0A1G7Q7N0"/>
<reference evidence="4 5" key="1">
    <citation type="submission" date="2016-10" db="EMBL/GenBank/DDBJ databases">
        <authorList>
            <person name="de Groot N.N."/>
        </authorList>
    </citation>
    <scope>NUCLEOTIDE SEQUENCE [LARGE SCALE GENOMIC DNA]</scope>
    <source>
        <strain evidence="4 5">CGMCC 4.1859</strain>
    </source>
</reference>
<organism evidence="4 5">
    <name type="scientific">Streptomyces griseoaurantiacus</name>
    <dbReference type="NCBI Taxonomy" id="68213"/>
    <lineage>
        <taxon>Bacteria</taxon>
        <taxon>Bacillati</taxon>
        <taxon>Actinomycetota</taxon>
        <taxon>Actinomycetes</taxon>
        <taxon>Kitasatosporales</taxon>
        <taxon>Streptomycetaceae</taxon>
        <taxon>Streptomyces</taxon>
        <taxon>Streptomyces aurantiacus group</taxon>
    </lineage>
</organism>
<proteinExistence type="predicted"/>
<dbReference type="InterPro" id="IPR036388">
    <property type="entry name" value="WH-like_DNA-bd_sf"/>
</dbReference>
<dbReference type="Gene3D" id="1.20.58.1460">
    <property type="match status" value="1"/>
</dbReference>
<protein>
    <submittedName>
        <fullName evidence="4">Transcriptional regulator, PaaX family</fullName>
    </submittedName>
</protein>
<evidence type="ECO:0000313" key="5">
    <source>
        <dbReference type="Proteomes" id="UP000198614"/>
    </source>
</evidence>
<gene>
    <name evidence="4" type="ORF">SAMN05216260_112160</name>
</gene>
<dbReference type="OrthoDB" id="2270427at2"/>
<feature type="domain" description="Transcriptional repressor PaaX-like N-terminal" evidence="1">
    <location>
        <begin position="34"/>
        <end position="99"/>
    </location>
</feature>
<dbReference type="Proteomes" id="UP000198614">
    <property type="component" value="Unassembled WGS sequence"/>
</dbReference>